<accession>A0A9P8M0K1</accession>
<name>A0A9P8M0K1_9EUKA</name>
<dbReference type="RefSeq" id="XP_067768508.1">
    <property type="nucleotide sequence ID" value="XM_067905026.1"/>
</dbReference>
<reference evidence="1 2" key="1">
    <citation type="journal article" date="2014" name="PLoS Genet.">
        <title>The Genome of Spironucleus salmonicida Highlights a Fish Pathogen Adapted to Fluctuating Environments.</title>
        <authorList>
            <person name="Xu F."/>
            <person name="Jerlstrom-Hultqvist J."/>
            <person name="Einarsson E."/>
            <person name="Astvaldsson A."/>
            <person name="Svard S.G."/>
            <person name="Andersson J.O."/>
        </authorList>
    </citation>
    <scope>NUCLEOTIDE SEQUENCE [LARGE SCALE GENOMIC DNA]</scope>
    <source>
        <strain evidence="1 2">ATCC 50377</strain>
    </source>
</reference>
<organism evidence="1 2">
    <name type="scientific">Spironucleus salmonicida</name>
    <dbReference type="NCBI Taxonomy" id="348837"/>
    <lineage>
        <taxon>Eukaryota</taxon>
        <taxon>Metamonada</taxon>
        <taxon>Diplomonadida</taxon>
        <taxon>Hexamitidae</taxon>
        <taxon>Hexamitinae</taxon>
        <taxon>Spironucleus</taxon>
    </lineage>
</organism>
<sequence>MIILEKYNIFIILYNKLTIYMLSFTSKSIKLYSYDQKLIINKCIDLISIETYGFQCTAAVLNNQAIIYSLTDGYTTYFYKFEDNQDLLILNCQCLTPTSIFYQNIPQILIFSTSAGTFYYADTVLREFQPQKLLSLKLYSNQFIIAVDSINYYIINTLSGKTFSTSLESVFLNFGESPLIITSRFFIYVDLKAFNTFQNKDLFIKIISIVYSDKINNQLYQLSNRIYQKQTFKFLQGQGKNINQKNLALALVDNNEFCIIFTIQGIKISVENVISIPRSFNGRKLFIFDNISIYSVDYDGYCHFCGNVFYKERDIKGVNYDLGFNSVINSLVERVQIGQDSKQTLKQNGNPQKKVIKDLQYVDFSSNLENDDIFFDTILRKPAINNNSVIGDRIYKSLRNDQRKELKDQYVADQLDQIYCNFDQYKKIMNAKTVYK</sequence>
<evidence type="ECO:0000313" key="2">
    <source>
        <dbReference type="Proteomes" id="UP000018208"/>
    </source>
</evidence>
<dbReference type="GeneID" id="94295112"/>
<proteinExistence type="predicted"/>
<dbReference type="AlphaFoldDB" id="A0A9P8M0K1"/>
<protein>
    <submittedName>
        <fullName evidence="1">Uncharacterized protein</fullName>
    </submittedName>
</protein>
<gene>
    <name evidence="1" type="ORF">SS50377_21089</name>
</gene>
<dbReference type="Proteomes" id="UP000018208">
    <property type="component" value="Unassembled WGS sequence"/>
</dbReference>
<comment type="caution">
    <text evidence="1">The sequence shown here is derived from an EMBL/GenBank/DDBJ whole genome shotgun (WGS) entry which is preliminary data.</text>
</comment>
<keyword evidence="2" id="KW-1185">Reference proteome</keyword>
<evidence type="ECO:0000313" key="1">
    <source>
        <dbReference type="EMBL" id="KAH0577735.1"/>
    </source>
</evidence>
<dbReference type="EMBL" id="AUWU02000001">
    <property type="protein sequence ID" value="KAH0577735.1"/>
    <property type="molecule type" value="Genomic_DNA"/>
</dbReference>
<dbReference type="KEGG" id="ssao:94295112"/>